<accession>A0A0W0CEY4</accession>
<dbReference type="Proteomes" id="UP000054886">
    <property type="component" value="Unassembled WGS sequence"/>
</dbReference>
<dbReference type="PANTHER" id="PTHR10870">
    <property type="entry name" value="CELL CYCLE CHECKPOINT PROTEIN RAD1"/>
    <property type="match status" value="1"/>
</dbReference>
<dbReference type="EMBL" id="LLZZ01000043">
    <property type="protein sequence ID" value="KTB11183.1"/>
    <property type="molecule type" value="Genomic_DNA"/>
</dbReference>
<evidence type="ECO:0000256" key="6">
    <source>
        <dbReference type="PIRNR" id="PIRNR011769"/>
    </source>
</evidence>
<keyword evidence="6" id="KW-0378">Hydrolase</keyword>
<dbReference type="VEuPathDB" id="FungiDB:CAGL0J07216g"/>
<dbReference type="GO" id="GO:0000077">
    <property type="term" value="P:DNA damage checkpoint signaling"/>
    <property type="evidence" value="ECO:0007669"/>
    <property type="project" value="UniProtKB-UniRule"/>
</dbReference>
<keyword evidence="5 6" id="KW-0539">Nucleus</keyword>
<sequence>MVKSRFSATTVHLEHITTALNCLTPFGSKDDILIYIDHDGLSFVKDNNGVIRISLLLAKELFSSYHFATTESNQTDNDGDDLDYMKLCVKINHILDSVSVVNKNLDDVVECILSYDGRGSPFSLTFEDSMISERVDYSTYLIKEMDTSALELDRQKIILECILKGEVMHSALKDLKEINCKDIYLYANVTSNGDSTLAFISRSQLGLSKIKFPSNKNVIEKLEIYDNNSTTMCYDKPVIGYFNYTSFNKIILSTKIASKILLRMDVHGILSINILSHTDNVMMSEDKFTKQSSSTSSKRYNSMQLPKDYPGIVIDVCMIEKEPLDMYAQEEIHQFMGSGAITGLPNSKDSAADVPQHNLLSHPVTEYESNSNTKDTSSSSNMNEDLPMFF</sequence>
<keyword evidence="6" id="KW-0238">DNA-binding</keyword>
<dbReference type="InterPro" id="IPR003021">
    <property type="entry name" value="Rad1_Rec1_Rad17"/>
</dbReference>
<comment type="subcellular location">
    <subcellularLocation>
        <location evidence="1 6">Nucleus</location>
    </subcellularLocation>
</comment>
<evidence type="ECO:0000256" key="3">
    <source>
        <dbReference type="ARBA" id="ARBA00022763"/>
    </source>
</evidence>
<evidence type="ECO:0000256" key="5">
    <source>
        <dbReference type="ARBA" id="ARBA00023242"/>
    </source>
</evidence>
<name>A0A0W0CEY4_CANGB</name>
<keyword evidence="3 6" id="KW-0227">DNA damage</keyword>
<evidence type="ECO:0000313" key="9">
    <source>
        <dbReference type="Proteomes" id="UP000054886"/>
    </source>
</evidence>
<evidence type="ECO:0000313" key="8">
    <source>
        <dbReference type="EMBL" id="KTB11183.1"/>
    </source>
</evidence>
<dbReference type="GO" id="GO:0007131">
    <property type="term" value="P:reciprocal meiotic recombination"/>
    <property type="evidence" value="ECO:0007669"/>
    <property type="project" value="EnsemblFungi"/>
</dbReference>
<dbReference type="GO" id="GO:0030896">
    <property type="term" value="C:checkpoint clamp complex"/>
    <property type="evidence" value="ECO:0007669"/>
    <property type="project" value="UniProtKB-UniRule"/>
</dbReference>
<dbReference type="GO" id="GO:0006302">
    <property type="term" value="P:double-strand break repair"/>
    <property type="evidence" value="ECO:0007669"/>
    <property type="project" value="UniProtKB-UniRule"/>
</dbReference>
<comment type="function">
    <text evidence="6">Component of the checkpoint clamp complex involved in the surveillance mechanism that allows the DNA repair pathways to act to restore the integrity of the DNA prior to DNA synthesis or separation of the replicated chromosomes.</text>
</comment>
<evidence type="ECO:0000256" key="2">
    <source>
        <dbReference type="ARBA" id="ARBA00010991"/>
    </source>
</evidence>
<keyword evidence="4 6" id="KW-0234">DNA repair</keyword>
<organism evidence="8 9">
    <name type="scientific">Candida glabrata</name>
    <name type="common">Yeast</name>
    <name type="synonym">Torulopsis glabrata</name>
    <dbReference type="NCBI Taxonomy" id="5478"/>
    <lineage>
        <taxon>Eukaryota</taxon>
        <taxon>Fungi</taxon>
        <taxon>Dikarya</taxon>
        <taxon>Ascomycota</taxon>
        <taxon>Saccharomycotina</taxon>
        <taxon>Saccharomycetes</taxon>
        <taxon>Saccharomycetales</taxon>
        <taxon>Saccharomycetaceae</taxon>
        <taxon>Nakaseomyces</taxon>
    </lineage>
</organism>
<proteinExistence type="inferred from homology"/>
<dbReference type="GO" id="GO:0003684">
    <property type="term" value="F:damaged DNA binding"/>
    <property type="evidence" value="ECO:0007669"/>
    <property type="project" value="UniProtKB-UniRule"/>
</dbReference>
<evidence type="ECO:0000256" key="7">
    <source>
        <dbReference type="SAM" id="MobiDB-lite"/>
    </source>
</evidence>
<feature type="region of interest" description="Disordered" evidence="7">
    <location>
        <begin position="362"/>
        <end position="390"/>
    </location>
</feature>
<reference evidence="8 9" key="1">
    <citation type="submission" date="2015-10" db="EMBL/GenBank/DDBJ databases">
        <title>Draft genomes sequences of Candida glabrata isolates 1A, 1B, 2A, 2B, 3A and 3B.</title>
        <authorList>
            <person name="Haavelsrud O.E."/>
            <person name="Gaustad P."/>
        </authorList>
    </citation>
    <scope>NUCLEOTIDE SEQUENCE [LARGE SCALE GENOMIC DNA]</scope>
    <source>
        <strain evidence="8">910700640</strain>
    </source>
</reference>
<comment type="similarity">
    <text evidence="2 6">Belongs to the rad1 family.</text>
</comment>
<dbReference type="PIRSF" id="PIRSF011769">
    <property type="entry name" value="Cell_cycle_RAD17"/>
    <property type="match status" value="1"/>
</dbReference>
<evidence type="ECO:0000256" key="4">
    <source>
        <dbReference type="ARBA" id="ARBA00023204"/>
    </source>
</evidence>
<dbReference type="GO" id="GO:0004518">
    <property type="term" value="F:nuclease activity"/>
    <property type="evidence" value="ECO:0007669"/>
    <property type="project" value="UniProtKB-KW"/>
</dbReference>
<dbReference type="VEuPathDB" id="FungiDB:B1J91_J07216g"/>
<dbReference type="GO" id="GO:0003690">
    <property type="term" value="F:double-stranded DNA binding"/>
    <property type="evidence" value="ECO:0007669"/>
    <property type="project" value="EnsemblFungi"/>
</dbReference>
<dbReference type="InterPro" id="IPR016587">
    <property type="entry name" value="Rad17"/>
</dbReference>
<dbReference type="AlphaFoldDB" id="A0A0W0CEY4"/>
<dbReference type="GO" id="GO:0016787">
    <property type="term" value="F:hydrolase activity"/>
    <property type="evidence" value="ECO:0007669"/>
    <property type="project" value="UniProtKB-KW"/>
</dbReference>
<dbReference type="InterPro" id="IPR046938">
    <property type="entry name" value="DNA_clamp_sf"/>
</dbReference>
<comment type="caution">
    <text evidence="8">The sequence shown here is derived from an EMBL/GenBank/DDBJ whole genome shotgun (WGS) entry which is preliminary data.</text>
</comment>
<dbReference type="VEuPathDB" id="FungiDB:GVI51_J07073"/>
<dbReference type="SUPFAM" id="SSF55979">
    <property type="entry name" value="DNA clamp"/>
    <property type="match status" value="1"/>
</dbReference>
<protein>
    <recommendedName>
        <fullName evidence="6">DNA damage checkpoint control protein RAD17</fullName>
    </recommendedName>
</protein>
<dbReference type="VEuPathDB" id="FungiDB:GWK60_J07051"/>
<evidence type="ECO:0000256" key="1">
    <source>
        <dbReference type="ARBA" id="ARBA00004123"/>
    </source>
</evidence>
<dbReference type="Gene3D" id="3.70.10.10">
    <property type="match status" value="1"/>
</dbReference>
<keyword evidence="6" id="KW-0540">Nuclease</keyword>
<dbReference type="Pfam" id="PF02144">
    <property type="entry name" value="Rad1"/>
    <property type="match status" value="1"/>
</dbReference>
<dbReference type="PANTHER" id="PTHR10870:SF0">
    <property type="entry name" value="CELL CYCLE CHECKPOINT PROTEIN RAD1"/>
    <property type="match status" value="1"/>
</dbReference>
<gene>
    <name evidence="8" type="ORF">AO440_003074</name>
</gene>
<feature type="compositionally biased region" description="Low complexity" evidence="7">
    <location>
        <begin position="369"/>
        <end position="383"/>
    </location>
</feature>